<accession>A0ABP1ZCT5</accession>
<sequence length="85" mass="10092">MTLINLKDNSLKNTKAILFYSNELIVIDMDFSNQEQRMSFLRNNEYWQNVNDKEIIHGDIDTGLFIGEMLINEKLYIFKLNTDEN</sequence>
<gene>
    <name evidence="1" type="ORF">ERS008478_02098</name>
</gene>
<name>A0ABP1ZCT5_9GAMM</name>
<comment type="caution">
    <text evidence="1">The sequence shown here is derived from an EMBL/GenBank/DDBJ whole genome shotgun (WGS) entry which is preliminary data.</text>
</comment>
<reference evidence="1 2" key="1">
    <citation type="submission" date="2015-03" db="EMBL/GenBank/DDBJ databases">
        <authorList>
            <consortium name="Pathogen Informatics"/>
            <person name="Murphy D."/>
        </authorList>
    </citation>
    <scope>NUCLEOTIDE SEQUENCE [LARGE SCALE GENOMIC DNA]</scope>
    <source>
        <strain evidence="1 2">WP-931201</strain>
    </source>
</reference>
<keyword evidence="2" id="KW-1185">Reference proteome</keyword>
<dbReference type="Proteomes" id="UP000047420">
    <property type="component" value="Unassembled WGS sequence"/>
</dbReference>
<evidence type="ECO:0000313" key="1">
    <source>
        <dbReference type="EMBL" id="CRG50529.1"/>
    </source>
</evidence>
<dbReference type="RefSeq" id="WP_042818593.1">
    <property type="nucleotide sequence ID" value="NZ_CBLG010000096.1"/>
</dbReference>
<protein>
    <submittedName>
        <fullName evidence="1">Uncharacterized protein</fullName>
    </submittedName>
</protein>
<organism evidence="1 2">
    <name type="scientific">Yersinia wautersii</name>
    <dbReference type="NCBI Taxonomy" id="1341643"/>
    <lineage>
        <taxon>Bacteria</taxon>
        <taxon>Pseudomonadati</taxon>
        <taxon>Pseudomonadota</taxon>
        <taxon>Gammaproteobacteria</taxon>
        <taxon>Enterobacterales</taxon>
        <taxon>Yersiniaceae</taxon>
        <taxon>Yersinia</taxon>
    </lineage>
</organism>
<proteinExistence type="predicted"/>
<evidence type="ECO:0000313" key="2">
    <source>
        <dbReference type="Proteomes" id="UP000047420"/>
    </source>
</evidence>
<dbReference type="EMBL" id="CVMG01000013">
    <property type="protein sequence ID" value="CRG50529.1"/>
    <property type="molecule type" value="Genomic_DNA"/>
</dbReference>